<organism evidence="1 2">
    <name type="scientific">Flavonifractor plautii 1_3_50AFAA</name>
    <dbReference type="NCBI Taxonomy" id="742738"/>
    <lineage>
        <taxon>Bacteria</taxon>
        <taxon>Bacillati</taxon>
        <taxon>Bacillota</taxon>
        <taxon>Clostridia</taxon>
        <taxon>Eubacteriales</taxon>
        <taxon>Oscillospiraceae</taxon>
        <taxon>Flavonifractor</taxon>
    </lineage>
</organism>
<evidence type="ECO:0000313" key="2">
    <source>
        <dbReference type="Proteomes" id="UP000029585"/>
    </source>
</evidence>
<evidence type="ECO:0000313" key="1">
    <source>
        <dbReference type="EMBL" id="KGF54787.1"/>
    </source>
</evidence>
<comment type="caution">
    <text evidence="1">The sequence shown here is derived from an EMBL/GenBank/DDBJ whole genome shotgun (WGS) entry which is preliminary data.</text>
</comment>
<dbReference type="Proteomes" id="UP000029585">
    <property type="component" value="Unassembled WGS sequence"/>
</dbReference>
<dbReference type="PATRIC" id="fig|742738.3.peg.2548"/>
<proteinExistence type="predicted"/>
<protein>
    <recommendedName>
        <fullName evidence="3">Gp5/Type VI secretion system Vgr protein OB-fold domain-containing protein</fullName>
    </recommendedName>
</protein>
<dbReference type="AlphaFoldDB" id="A0A096CJ47"/>
<accession>A0A096CJ47</accession>
<keyword evidence="2" id="KW-1185">Reference proteome</keyword>
<dbReference type="EMBL" id="ADLO01000079">
    <property type="protein sequence ID" value="KGF54787.1"/>
    <property type="molecule type" value="Genomic_DNA"/>
</dbReference>
<reference evidence="1 2" key="1">
    <citation type="submission" date="2011-08" db="EMBL/GenBank/DDBJ databases">
        <title>The Genome Sequence of Clostridium orbiscindens 1_3_50AFAA.</title>
        <authorList>
            <consortium name="The Broad Institute Genome Sequencing Platform"/>
            <person name="Earl A."/>
            <person name="Ward D."/>
            <person name="Feldgarden M."/>
            <person name="Gevers D."/>
            <person name="Daigneault M."/>
            <person name="Strauss J."/>
            <person name="Allen-Vercoe E."/>
            <person name="Young S.K."/>
            <person name="Zeng Q."/>
            <person name="Gargeya S."/>
            <person name="Fitzgerald M."/>
            <person name="Haas B."/>
            <person name="Abouelleil A."/>
            <person name="Alvarado L."/>
            <person name="Arachchi H.M."/>
            <person name="Berlin A."/>
            <person name="Brown A."/>
            <person name="Chapman S.B."/>
            <person name="Chen Z."/>
            <person name="Dunbar C."/>
            <person name="Freedman E."/>
            <person name="Gearin G."/>
            <person name="Gellesch M."/>
            <person name="Goldberg J."/>
            <person name="Griggs A."/>
            <person name="Gujja S."/>
            <person name="Heiman D."/>
            <person name="Howarth C."/>
            <person name="Larson L."/>
            <person name="Lui A."/>
            <person name="MacDonald P.J.P."/>
            <person name="Montmayeur A."/>
            <person name="Murphy C."/>
            <person name="Neiman D."/>
            <person name="Pearson M."/>
            <person name="Priest M."/>
            <person name="Roberts A."/>
            <person name="Saif S."/>
            <person name="Shea T."/>
            <person name="Shenoy N."/>
            <person name="Sisk P."/>
            <person name="Stolte C."/>
            <person name="Sykes S."/>
            <person name="Wortman J."/>
            <person name="Nusbaum C."/>
            <person name="Birren B."/>
        </authorList>
    </citation>
    <scope>NUCLEOTIDE SEQUENCE [LARGE SCALE GENOMIC DNA]</scope>
    <source>
        <strain evidence="1 2">1_3_50AFAA</strain>
    </source>
</reference>
<name>A0A096CJ47_FLAPL</name>
<sequence>MWISEQGRRRTEPDGTALVGRVTLPGDPAGVYLAGERRELPVFGPGGYVWRPEEGEQVLVLKTGQAGEAPCVAGQACGQDWNLAAGEVLIYSGSASIRIGGGDIRLTGDVLVNGKPVLTGEG</sequence>
<dbReference type="eggNOG" id="ENOG5033DPB">
    <property type="taxonomic scope" value="Bacteria"/>
</dbReference>
<evidence type="ECO:0008006" key="3">
    <source>
        <dbReference type="Google" id="ProtNLM"/>
    </source>
</evidence>
<dbReference type="RefSeq" id="WP_044941485.1">
    <property type="nucleotide sequence ID" value="NZ_KN174163.1"/>
</dbReference>
<dbReference type="HOGENOM" id="CLU_1914961_0_0_9"/>
<gene>
    <name evidence="1" type="ORF">HMPREF9460_02478</name>
</gene>